<protein>
    <submittedName>
        <fullName evidence="1">Uncharacterized protein</fullName>
    </submittedName>
</protein>
<reference evidence="1" key="1">
    <citation type="journal article" date="2014" name="Front. Microbiol.">
        <title>High frequency of phylogenetically diverse reductive dehalogenase-homologous genes in deep subseafloor sedimentary metagenomes.</title>
        <authorList>
            <person name="Kawai M."/>
            <person name="Futagami T."/>
            <person name="Toyoda A."/>
            <person name="Takaki Y."/>
            <person name="Nishi S."/>
            <person name="Hori S."/>
            <person name="Arai W."/>
            <person name="Tsubouchi T."/>
            <person name="Morono Y."/>
            <person name="Uchiyama I."/>
            <person name="Ito T."/>
            <person name="Fujiyama A."/>
            <person name="Inagaki F."/>
            <person name="Takami H."/>
        </authorList>
    </citation>
    <scope>NUCLEOTIDE SEQUENCE</scope>
    <source>
        <strain evidence="1">Expedition CK06-06</strain>
    </source>
</reference>
<evidence type="ECO:0000313" key="1">
    <source>
        <dbReference type="EMBL" id="GAH82289.1"/>
    </source>
</evidence>
<name>X1JVJ5_9ZZZZ</name>
<proteinExistence type="predicted"/>
<organism evidence="1">
    <name type="scientific">marine sediment metagenome</name>
    <dbReference type="NCBI Taxonomy" id="412755"/>
    <lineage>
        <taxon>unclassified sequences</taxon>
        <taxon>metagenomes</taxon>
        <taxon>ecological metagenomes</taxon>
    </lineage>
</organism>
<dbReference type="AlphaFoldDB" id="X1JVJ5"/>
<sequence>MARMSFSASDRALIRKMLFTMDFWSLSQEEVVVTGAQTNPGLPSVTVGDLPDGATIVRAIAMFKFRMVENHTYAGPNSLDGDQVIQVATSVPAINFVAGQFTLAETTREGGDVVIGLIDIAATVNANGAYAFHWDLAKAIQTGLNFNDVQMGIRIWYSV</sequence>
<gene>
    <name evidence="1" type="ORF">S03H2_59443</name>
</gene>
<accession>X1JVJ5</accession>
<comment type="caution">
    <text evidence="1">The sequence shown here is derived from an EMBL/GenBank/DDBJ whole genome shotgun (WGS) entry which is preliminary data.</text>
</comment>
<dbReference type="EMBL" id="BARU01038223">
    <property type="protein sequence ID" value="GAH82289.1"/>
    <property type="molecule type" value="Genomic_DNA"/>
</dbReference>